<organism evidence="8 9">
    <name type="scientific">Methylobacterium brachythecii</name>
    <dbReference type="NCBI Taxonomy" id="1176177"/>
    <lineage>
        <taxon>Bacteria</taxon>
        <taxon>Pseudomonadati</taxon>
        <taxon>Pseudomonadota</taxon>
        <taxon>Alphaproteobacteria</taxon>
        <taxon>Hyphomicrobiales</taxon>
        <taxon>Methylobacteriaceae</taxon>
        <taxon>Methylobacterium</taxon>
    </lineage>
</organism>
<feature type="transmembrane region" description="Helical" evidence="6">
    <location>
        <begin position="187"/>
        <end position="212"/>
    </location>
</feature>
<dbReference type="SUPFAM" id="SSF103473">
    <property type="entry name" value="MFS general substrate transporter"/>
    <property type="match status" value="1"/>
</dbReference>
<dbReference type="Gene3D" id="1.20.1250.20">
    <property type="entry name" value="MFS general substrate transporter like domains"/>
    <property type="match status" value="1"/>
</dbReference>
<comment type="subcellular location">
    <subcellularLocation>
        <location evidence="1">Membrane</location>
        <topology evidence="1">Multi-pass membrane protein</topology>
    </subcellularLocation>
</comment>
<name>A0ABQ6CYB8_9HYPH</name>
<feature type="transmembrane region" description="Helical" evidence="6">
    <location>
        <begin position="248"/>
        <end position="266"/>
    </location>
</feature>
<dbReference type="EMBL" id="BSPG01000003">
    <property type="protein sequence ID" value="GLS43089.1"/>
    <property type="molecule type" value="Genomic_DNA"/>
</dbReference>
<gene>
    <name evidence="8" type="ORF">GCM10007884_10740</name>
</gene>
<feature type="transmembrane region" description="Helical" evidence="6">
    <location>
        <begin position="474"/>
        <end position="493"/>
    </location>
</feature>
<evidence type="ECO:0000313" key="9">
    <source>
        <dbReference type="Proteomes" id="UP001156881"/>
    </source>
</evidence>
<feature type="transmembrane region" description="Helical" evidence="6">
    <location>
        <begin position="405"/>
        <end position="430"/>
    </location>
</feature>
<feature type="transmembrane region" description="Helical" evidence="6">
    <location>
        <begin position="126"/>
        <end position="145"/>
    </location>
</feature>
<dbReference type="CDD" id="cd17321">
    <property type="entry name" value="MFS_MMR_MDR_like"/>
    <property type="match status" value="1"/>
</dbReference>
<accession>A0ABQ6CYB8</accession>
<evidence type="ECO:0000256" key="6">
    <source>
        <dbReference type="SAM" id="Phobius"/>
    </source>
</evidence>
<dbReference type="Gene3D" id="1.20.1720.10">
    <property type="entry name" value="Multidrug resistance protein D"/>
    <property type="match status" value="1"/>
</dbReference>
<evidence type="ECO:0000256" key="3">
    <source>
        <dbReference type="ARBA" id="ARBA00022692"/>
    </source>
</evidence>
<feature type="transmembrane region" description="Helical" evidence="6">
    <location>
        <begin position="218"/>
        <end position="236"/>
    </location>
</feature>
<sequence>MAEPFRDDRAAFGWHRVVCPAEVAKVPPNTLDGSPGSEMTDHRTNEAAETERASSKLGVVIAATGFAFLLVQLDVSIVNVALAAMGSGLGASVDGLQWIVDAYTLAFAALLLFAGTLGDRIGARKVFLGGFALFIASSAACGLATDLGMLVLARVAQGAGAALMVPSSLALLNHACAGDAAARSRAVGLWTAAGSVGLATGPVVGGLLVGWLGWRSVFLVNVPIGILGITLTLRFVREAGRRAGRFDAAGQILGIVALVAIVSAAIEAGPRGWISPIPLAALATALLAGAAFILAERRSRDPMLPLGFFRDPAFGAATFVGLCVNLTLYGILFVLSLYLQHERGYSPAEAGRAFLPFTVVLGLANVVAGRIAGRVGALPLMMAGLSIGIASYGALAFLIGTQSDLAFQGGLVGLALGIGITVPTMTSTLLSSVPAERGGVASGVLNTVRQAGGALGVALFGTMLAANAQAGLRGALLVSAAMLAAAAVAMGFAGRAERSAE</sequence>
<proteinExistence type="predicted"/>
<keyword evidence="2" id="KW-0813">Transport</keyword>
<keyword evidence="9" id="KW-1185">Reference proteome</keyword>
<protein>
    <submittedName>
        <fullName evidence="8">MFS transporter</fullName>
    </submittedName>
</protein>
<evidence type="ECO:0000313" key="8">
    <source>
        <dbReference type="EMBL" id="GLS43089.1"/>
    </source>
</evidence>
<feature type="transmembrane region" description="Helical" evidence="6">
    <location>
        <begin position="380"/>
        <end position="399"/>
    </location>
</feature>
<feature type="transmembrane region" description="Helical" evidence="6">
    <location>
        <begin position="451"/>
        <end position="468"/>
    </location>
</feature>
<feature type="transmembrane region" description="Helical" evidence="6">
    <location>
        <begin position="96"/>
        <end position="114"/>
    </location>
</feature>
<evidence type="ECO:0000256" key="4">
    <source>
        <dbReference type="ARBA" id="ARBA00022989"/>
    </source>
</evidence>
<dbReference type="InterPro" id="IPR036259">
    <property type="entry name" value="MFS_trans_sf"/>
</dbReference>
<feature type="transmembrane region" description="Helical" evidence="6">
    <location>
        <begin position="350"/>
        <end position="368"/>
    </location>
</feature>
<dbReference type="PANTHER" id="PTHR42718:SF9">
    <property type="entry name" value="MAJOR FACILITATOR SUPERFAMILY MULTIDRUG TRANSPORTER MFSC"/>
    <property type="match status" value="1"/>
</dbReference>
<dbReference type="InterPro" id="IPR020846">
    <property type="entry name" value="MFS_dom"/>
</dbReference>
<evidence type="ECO:0000256" key="5">
    <source>
        <dbReference type="ARBA" id="ARBA00023136"/>
    </source>
</evidence>
<feature type="domain" description="Major facilitator superfamily (MFS) profile" evidence="7">
    <location>
        <begin position="60"/>
        <end position="498"/>
    </location>
</feature>
<dbReference type="Pfam" id="PF07690">
    <property type="entry name" value="MFS_1"/>
    <property type="match status" value="1"/>
</dbReference>
<dbReference type="PROSITE" id="PS50850">
    <property type="entry name" value="MFS"/>
    <property type="match status" value="1"/>
</dbReference>
<dbReference type="Proteomes" id="UP001156881">
    <property type="component" value="Unassembled WGS sequence"/>
</dbReference>
<keyword evidence="4 6" id="KW-1133">Transmembrane helix</keyword>
<reference evidence="9" key="1">
    <citation type="journal article" date="2019" name="Int. J. Syst. Evol. Microbiol.">
        <title>The Global Catalogue of Microorganisms (GCM) 10K type strain sequencing project: providing services to taxonomists for standard genome sequencing and annotation.</title>
        <authorList>
            <consortium name="The Broad Institute Genomics Platform"/>
            <consortium name="The Broad Institute Genome Sequencing Center for Infectious Disease"/>
            <person name="Wu L."/>
            <person name="Ma J."/>
        </authorList>
    </citation>
    <scope>NUCLEOTIDE SEQUENCE [LARGE SCALE GENOMIC DNA]</scope>
    <source>
        <strain evidence="9">NBRC 107710</strain>
    </source>
</reference>
<feature type="transmembrane region" description="Helical" evidence="6">
    <location>
        <begin position="59"/>
        <end position="84"/>
    </location>
</feature>
<evidence type="ECO:0000256" key="1">
    <source>
        <dbReference type="ARBA" id="ARBA00004141"/>
    </source>
</evidence>
<feature type="transmembrane region" description="Helical" evidence="6">
    <location>
        <begin position="316"/>
        <end position="338"/>
    </location>
</feature>
<dbReference type="InterPro" id="IPR011701">
    <property type="entry name" value="MFS"/>
</dbReference>
<dbReference type="PANTHER" id="PTHR42718">
    <property type="entry name" value="MAJOR FACILITATOR SUPERFAMILY MULTIDRUG TRANSPORTER MFSC"/>
    <property type="match status" value="1"/>
</dbReference>
<feature type="transmembrane region" description="Helical" evidence="6">
    <location>
        <begin position="272"/>
        <end position="295"/>
    </location>
</feature>
<comment type="caution">
    <text evidence="8">The sequence shown here is derived from an EMBL/GenBank/DDBJ whole genome shotgun (WGS) entry which is preliminary data.</text>
</comment>
<dbReference type="RefSeq" id="WP_284211001.1">
    <property type="nucleotide sequence ID" value="NZ_BSPG01000003.1"/>
</dbReference>
<keyword evidence="5 6" id="KW-0472">Membrane</keyword>
<keyword evidence="3 6" id="KW-0812">Transmembrane</keyword>
<evidence type="ECO:0000256" key="2">
    <source>
        <dbReference type="ARBA" id="ARBA00022448"/>
    </source>
</evidence>
<evidence type="ECO:0000259" key="7">
    <source>
        <dbReference type="PROSITE" id="PS50850"/>
    </source>
</evidence>